<evidence type="ECO:0000313" key="6">
    <source>
        <dbReference type="Proteomes" id="UP000017246"/>
    </source>
</evidence>
<name>A0A068YFU9_ECHMU</name>
<dbReference type="FunFam" id="1.10.472.80:FF:000008">
    <property type="entry name" value="TBC1 domain family member 10A"/>
    <property type="match status" value="1"/>
</dbReference>
<keyword evidence="3" id="KW-0812">Transmembrane</keyword>
<dbReference type="FunFam" id="1.10.10.750:FF:000001">
    <property type="entry name" value="TBC1 domain family member 10A"/>
    <property type="match status" value="1"/>
</dbReference>
<dbReference type="SMART" id="SM00164">
    <property type="entry name" value="TBC"/>
    <property type="match status" value="1"/>
</dbReference>
<dbReference type="Pfam" id="PF00566">
    <property type="entry name" value="RabGAP-TBC"/>
    <property type="match status" value="1"/>
</dbReference>
<feature type="compositionally biased region" description="Polar residues" evidence="2">
    <location>
        <begin position="408"/>
        <end position="421"/>
    </location>
</feature>
<dbReference type="Gene3D" id="1.10.472.80">
    <property type="entry name" value="Ypt/Rab-GAP domain of gyp1p, domain 3"/>
    <property type="match status" value="1"/>
</dbReference>
<feature type="region of interest" description="Disordered" evidence="2">
    <location>
        <begin position="319"/>
        <end position="348"/>
    </location>
</feature>
<keyword evidence="6" id="KW-1185">Reference proteome</keyword>
<feature type="transmembrane region" description="Helical" evidence="3">
    <location>
        <begin position="812"/>
        <end position="831"/>
    </location>
</feature>
<dbReference type="SUPFAM" id="SSF47923">
    <property type="entry name" value="Ypt/Rab-GAP domain of gyp1p"/>
    <property type="match status" value="2"/>
</dbReference>
<feature type="transmembrane region" description="Helical" evidence="3">
    <location>
        <begin position="768"/>
        <end position="792"/>
    </location>
</feature>
<dbReference type="eggNOG" id="KOG2221">
    <property type="taxonomic scope" value="Eukaryota"/>
</dbReference>
<feature type="domain" description="Rab-GAP TBC" evidence="4">
    <location>
        <begin position="98"/>
        <end position="641"/>
    </location>
</feature>
<keyword evidence="1" id="KW-0343">GTPase activation</keyword>
<feature type="region of interest" description="Disordered" evidence="2">
    <location>
        <begin position="408"/>
        <end position="438"/>
    </location>
</feature>
<dbReference type="InterPro" id="IPR050302">
    <property type="entry name" value="Rab_GAP_TBC_domain"/>
</dbReference>
<gene>
    <name evidence="5" type="ORF">EmuJ_000885000</name>
</gene>
<dbReference type="STRING" id="6211.A0A068YFU9"/>
<dbReference type="InterPro" id="IPR000195">
    <property type="entry name" value="Rab-GAP-TBC_dom"/>
</dbReference>
<dbReference type="Proteomes" id="UP000017246">
    <property type="component" value="Unassembled WGS sequence"/>
</dbReference>
<evidence type="ECO:0000259" key="4">
    <source>
        <dbReference type="PROSITE" id="PS50086"/>
    </source>
</evidence>
<protein>
    <submittedName>
        <fullName evidence="5">TBC1 domain family 0B</fullName>
    </submittedName>
</protein>
<proteinExistence type="predicted"/>
<dbReference type="GO" id="GO:0005886">
    <property type="term" value="C:plasma membrane"/>
    <property type="evidence" value="ECO:0007669"/>
    <property type="project" value="UniProtKB-ARBA"/>
</dbReference>
<reference evidence="5" key="1">
    <citation type="journal article" date="2013" name="Nature">
        <title>The genomes of four tapeworm species reveal adaptations to parasitism.</title>
        <authorList>
            <person name="Tsai I.J."/>
            <person name="Zarowiecki M."/>
            <person name="Holroyd N."/>
            <person name="Garciarrubio A."/>
            <person name="Sanchez-Flores A."/>
            <person name="Brooks K.L."/>
            <person name="Tracey A."/>
            <person name="Bobes R.J."/>
            <person name="Fragoso G."/>
            <person name="Sciutto E."/>
            <person name="Aslett M."/>
            <person name="Beasley H."/>
            <person name="Bennett H.M."/>
            <person name="Cai J."/>
            <person name="Camicia F."/>
            <person name="Clark R."/>
            <person name="Cucher M."/>
            <person name="De Silva N."/>
            <person name="Day T.A."/>
            <person name="Deplazes P."/>
            <person name="Estrada K."/>
            <person name="Fernandez C."/>
            <person name="Holland P.W."/>
            <person name="Hou J."/>
            <person name="Hu S."/>
            <person name="Huckvale T."/>
            <person name="Hung S.S."/>
            <person name="Kamenetzky L."/>
            <person name="Keane J.A."/>
            <person name="Kiss F."/>
            <person name="Koziol U."/>
            <person name="Lambert O."/>
            <person name="Liu K."/>
            <person name="Luo X."/>
            <person name="Luo Y."/>
            <person name="Macchiaroli N."/>
            <person name="Nichol S."/>
            <person name="Paps J."/>
            <person name="Parkinson J."/>
            <person name="Pouchkina-Stantcheva N."/>
            <person name="Riddiford N."/>
            <person name="Rosenzvit M."/>
            <person name="Salinas G."/>
            <person name="Wasmuth J.D."/>
            <person name="Zamanian M."/>
            <person name="Zheng Y."/>
            <person name="Cai X."/>
            <person name="Soberon X."/>
            <person name="Olson P.D."/>
            <person name="Laclette J.P."/>
            <person name="Brehm K."/>
            <person name="Berriman M."/>
            <person name="Garciarrubio A."/>
            <person name="Bobes R.J."/>
            <person name="Fragoso G."/>
            <person name="Sanchez-Flores A."/>
            <person name="Estrada K."/>
            <person name="Cevallos M.A."/>
            <person name="Morett E."/>
            <person name="Gonzalez V."/>
            <person name="Portillo T."/>
            <person name="Ochoa-Leyva A."/>
            <person name="Jose M.V."/>
            <person name="Sciutto E."/>
            <person name="Landa A."/>
            <person name="Jimenez L."/>
            <person name="Valdes V."/>
            <person name="Carrero J.C."/>
            <person name="Larralde C."/>
            <person name="Morales-Montor J."/>
            <person name="Limon-Lason J."/>
            <person name="Soberon X."/>
            <person name="Laclette J.P."/>
        </authorList>
    </citation>
    <scope>NUCLEOTIDE SEQUENCE [LARGE SCALE GENOMIC DNA]</scope>
</reference>
<dbReference type="Gene3D" id="1.10.10.750">
    <property type="entry name" value="Ypt/Rab-GAP domain of gyp1p, domain 1"/>
    <property type="match status" value="1"/>
</dbReference>
<evidence type="ECO:0000256" key="1">
    <source>
        <dbReference type="ARBA" id="ARBA00022468"/>
    </source>
</evidence>
<keyword evidence="3" id="KW-0472">Membrane</keyword>
<feature type="compositionally biased region" description="Gly residues" evidence="2">
    <location>
        <begin position="319"/>
        <end position="335"/>
    </location>
</feature>
<dbReference type="InterPro" id="IPR035969">
    <property type="entry name" value="Rab-GAP_TBC_sf"/>
</dbReference>
<accession>A0A068YFU9</accession>
<reference evidence="5" key="2">
    <citation type="submission" date="2015-11" db="EMBL/GenBank/DDBJ databases">
        <authorList>
            <person name="Zhang Y."/>
            <person name="Guo Z."/>
        </authorList>
    </citation>
    <scope>NUCLEOTIDE SEQUENCE</scope>
</reference>
<organism evidence="5 6">
    <name type="scientific">Echinococcus multilocularis</name>
    <name type="common">Fox tapeworm</name>
    <dbReference type="NCBI Taxonomy" id="6211"/>
    <lineage>
        <taxon>Eukaryota</taxon>
        <taxon>Metazoa</taxon>
        <taxon>Spiralia</taxon>
        <taxon>Lophotrochozoa</taxon>
        <taxon>Platyhelminthes</taxon>
        <taxon>Cestoda</taxon>
        <taxon>Eucestoda</taxon>
        <taxon>Cyclophyllidea</taxon>
        <taxon>Taeniidae</taxon>
        <taxon>Echinococcus</taxon>
    </lineage>
</organism>
<evidence type="ECO:0000256" key="2">
    <source>
        <dbReference type="SAM" id="MobiDB-lite"/>
    </source>
</evidence>
<evidence type="ECO:0000256" key="3">
    <source>
        <dbReference type="SAM" id="Phobius"/>
    </source>
</evidence>
<dbReference type="PROSITE" id="PS50086">
    <property type="entry name" value="TBC_RABGAP"/>
    <property type="match status" value="1"/>
</dbReference>
<dbReference type="GO" id="GO:0031267">
    <property type="term" value="F:small GTPase binding"/>
    <property type="evidence" value="ECO:0007669"/>
    <property type="project" value="TreeGrafter"/>
</dbReference>
<dbReference type="PANTHER" id="PTHR47219">
    <property type="entry name" value="RAB GTPASE-ACTIVATING PROTEIN 1-LIKE"/>
    <property type="match status" value="1"/>
</dbReference>
<sequence>MNESFDYLDVMARVPVLAESEDMESEGTDFEESVVSSPIVVDRYGFSGGQQYTDPTKEFLPPIDVLRSREMKWLDMCRNWDYWSTTGIKKLRERCRKGIPDSMRGEAWQRLVGSATTKFEQTKAYIAEPIELQDRAVSPLRRFFGSSSRLSGSRSLPTVVTNSPSTGRSRVLEASLFYIPEFLYHRHAVPPRSLPPLIPHSAVPNAPSSPSVRRTNFSRHKASNQFKSFRKFSSLFRLNSITATVSTVAVDSVGSADTGNEASVLQLMDTEETDASNFFQRGEMLVSPEGGGERSRTYSAALPSAAYLGIAISNNNGGGAGGADEGGGGGRGGGPKPSDSTTTTTSTGVSMDAYSLTNSSNFFSVAESSAESLRASGATDSSLNSPALALHNRLFLDNGCGGEASPISSRFSTLSSTNRSSDGIDVDVDNTGDSSSPPLSLLMLRDQHILGVSSAAAAKEREATLVAPASSSPPDPYVLYASYAAQEGDPATCDQIRKDIHRQFPFHELFCSKNSCGRESLFSILKAYTIRHPNKGYCQGQAPLAAVLLMFMPEVEAFWTFTEICERYLVSYYDEGLELVQIDGQILYGLLKRLFPQIHKFLMKHGAEPIMLVVEWFMCVYTRTLPWASALRVLDMFFCEGKIIIFKVGLLLLYRCFNSSTFRKSCSGIDEILLQVQTVPSQLDNPEELIHDILQIRIDRRQVAREVMKQSQRWRARMSGILEKSNERDAFRPASQYPPVWVKEWVHGCAFVNLTWYDRQRLRHLTQLILASFSHFSLLYFFVCVASSPHLAWRLFFFFRHFLTNAPPGVTSSYTCFVLSLYWLMWVGFFATKFISRDHFATCCHQPNIRIRWVRNEILYVIVLFSTL</sequence>
<dbReference type="FunFam" id="1.10.8.270:FF:000007">
    <property type="entry name" value="TBC1 domain family member 10A"/>
    <property type="match status" value="1"/>
</dbReference>
<dbReference type="OMA" id="IRIDRRQ"/>
<dbReference type="GO" id="GO:0005096">
    <property type="term" value="F:GTPase activator activity"/>
    <property type="evidence" value="ECO:0007669"/>
    <property type="project" value="UniProtKB-KW"/>
</dbReference>
<evidence type="ECO:0000313" key="5">
    <source>
        <dbReference type="EMBL" id="CDS41222.2"/>
    </source>
</evidence>
<dbReference type="Gene3D" id="1.10.8.270">
    <property type="entry name" value="putative rabgap domain of human tbc1 domain family member 14 like domains"/>
    <property type="match status" value="1"/>
</dbReference>
<keyword evidence="3" id="KW-1133">Transmembrane helix</keyword>
<dbReference type="OrthoDB" id="159449at2759"/>
<dbReference type="AlphaFoldDB" id="A0A068YFU9"/>
<feature type="transmembrane region" description="Helical" evidence="3">
    <location>
        <begin position="633"/>
        <end position="654"/>
    </location>
</feature>
<dbReference type="EMBL" id="LN902841">
    <property type="protein sequence ID" value="CDS41222.2"/>
    <property type="molecule type" value="Genomic_DNA"/>
</dbReference>
<dbReference type="PANTHER" id="PTHR47219:SF4">
    <property type="entry name" value="TBC1 DOMAIN FAMILY MEMBER 10A"/>
    <property type="match status" value="1"/>
</dbReference>